<reference evidence="3" key="1">
    <citation type="journal article" date="2020" name="New Phytol.">
        <title>Comparative genomics reveals dynamic genome evolution in host specialist ectomycorrhizal fungi.</title>
        <authorList>
            <person name="Lofgren L.A."/>
            <person name="Nguyen N.H."/>
            <person name="Vilgalys R."/>
            <person name="Ruytinx J."/>
            <person name="Liao H.L."/>
            <person name="Branco S."/>
            <person name="Kuo A."/>
            <person name="LaButti K."/>
            <person name="Lipzen A."/>
            <person name="Andreopoulos W."/>
            <person name="Pangilinan J."/>
            <person name="Riley R."/>
            <person name="Hundley H."/>
            <person name="Na H."/>
            <person name="Barry K."/>
            <person name="Grigoriev I.V."/>
            <person name="Stajich J.E."/>
            <person name="Kennedy P.G."/>
        </authorList>
    </citation>
    <scope>NUCLEOTIDE SEQUENCE</scope>
    <source>
        <strain evidence="3">S12</strain>
    </source>
</reference>
<dbReference type="EMBL" id="JABBWE010000003">
    <property type="protein sequence ID" value="KAG1804699.1"/>
    <property type="molecule type" value="Genomic_DNA"/>
</dbReference>
<keyword evidence="1" id="KW-0812">Transmembrane</keyword>
<keyword evidence="1" id="KW-1133">Transmembrane helix</keyword>
<dbReference type="Proteomes" id="UP000719766">
    <property type="component" value="Unassembled WGS sequence"/>
</dbReference>
<organism evidence="3 4">
    <name type="scientific">Suillus plorans</name>
    <dbReference type="NCBI Taxonomy" id="116603"/>
    <lineage>
        <taxon>Eukaryota</taxon>
        <taxon>Fungi</taxon>
        <taxon>Dikarya</taxon>
        <taxon>Basidiomycota</taxon>
        <taxon>Agaricomycotina</taxon>
        <taxon>Agaricomycetes</taxon>
        <taxon>Agaricomycetidae</taxon>
        <taxon>Boletales</taxon>
        <taxon>Suillineae</taxon>
        <taxon>Suillaceae</taxon>
        <taxon>Suillus</taxon>
    </lineage>
</organism>
<dbReference type="Pfam" id="PF20151">
    <property type="entry name" value="DUF6533"/>
    <property type="match status" value="1"/>
</dbReference>
<protein>
    <recommendedName>
        <fullName evidence="2">DUF6533 domain-containing protein</fullName>
    </recommendedName>
</protein>
<dbReference type="InterPro" id="IPR045340">
    <property type="entry name" value="DUF6533"/>
</dbReference>
<proteinExistence type="predicted"/>
<feature type="transmembrane region" description="Helical" evidence="1">
    <location>
        <begin position="75"/>
        <end position="93"/>
    </location>
</feature>
<feature type="domain" description="DUF6533" evidence="2">
    <location>
        <begin position="51"/>
        <end position="86"/>
    </location>
</feature>
<dbReference type="RefSeq" id="XP_041166314.1">
    <property type="nucleotide sequence ID" value="XM_041301517.1"/>
</dbReference>
<keyword evidence="1" id="KW-0472">Membrane</keyword>
<sequence>MHTSTAQFSVNVANPDVLVKIKYAYVALCTLWVGNAAISLLLQLKFRSIEAYDYVTTLDEELSFVTGSTWRIVKYLYLVCRYVPFLYLTAISSRTLDKYPSLSMCQTLYSMNSYLGIAIIVSAESIFFVRTYVIWDRSKLVLWTFIGSVTFLLTPIVGILVKYNSSTIITNWVATGVPGCSKTGETSAVLYVYVLMIIAELEILCLTLYQAIARYRRERSANVLRVLVQHNIFYFLCGVGSSGVLIVAIAIFPPSYSDLVSSIQITVHAALVTRMHRALWKYNADYAHPDEFSLTTFSAPSPLRSRTVQSAVSYVSNAAISWFIQLDKQQLSIWTNLLGSKDRDHTLDSDHSDDNTLLCEWTYDSPQDSLADT</sequence>
<dbReference type="AlphaFoldDB" id="A0A9P7DWJ4"/>
<name>A0A9P7DWJ4_9AGAM</name>
<feature type="transmembrane region" description="Helical" evidence="1">
    <location>
        <begin position="232"/>
        <end position="252"/>
    </location>
</feature>
<evidence type="ECO:0000313" key="3">
    <source>
        <dbReference type="EMBL" id="KAG1804699.1"/>
    </source>
</evidence>
<evidence type="ECO:0000256" key="1">
    <source>
        <dbReference type="SAM" id="Phobius"/>
    </source>
</evidence>
<feature type="transmembrane region" description="Helical" evidence="1">
    <location>
        <begin position="23"/>
        <end position="42"/>
    </location>
</feature>
<feature type="transmembrane region" description="Helical" evidence="1">
    <location>
        <begin position="140"/>
        <end position="161"/>
    </location>
</feature>
<gene>
    <name evidence="3" type="ORF">HD556DRAFT_1325542</name>
</gene>
<keyword evidence="4" id="KW-1185">Reference proteome</keyword>
<evidence type="ECO:0000259" key="2">
    <source>
        <dbReference type="Pfam" id="PF20151"/>
    </source>
</evidence>
<feature type="transmembrane region" description="Helical" evidence="1">
    <location>
        <begin position="113"/>
        <end position="133"/>
    </location>
</feature>
<dbReference type="OrthoDB" id="3350812at2759"/>
<feature type="transmembrane region" description="Helical" evidence="1">
    <location>
        <begin position="190"/>
        <end position="212"/>
    </location>
</feature>
<evidence type="ECO:0000313" key="4">
    <source>
        <dbReference type="Proteomes" id="UP000719766"/>
    </source>
</evidence>
<accession>A0A9P7DWJ4</accession>
<dbReference type="GeneID" id="64595281"/>
<comment type="caution">
    <text evidence="3">The sequence shown here is derived from an EMBL/GenBank/DDBJ whole genome shotgun (WGS) entry which is preliminary data.</text>
</comment>